<protein>
    <submittedName>
        <fullName evidence="1">Uncharacterized protein</fullName>
    </submittedName>
</protein>
<dbReference type="GeneID" id="9044383"/>
<name>C5LVY9_PERM5</name>
<evidence type="ECO:0000313" key="2">
    <source>
        <dbReference type="Proteomes" id="UP000007800"/>
    </source>
</evidence>
<reference evidence="1 2" key="1">
    <citation type="submission" date="2008-07" db="EMBL/GenBank/DDBJ databases">
        <authorList>
            <person name="El-Sayed N."/>
            <person name="Caler E."/>
            <person name="Inman J."/>
            <person name="Amedeo P."/>
            <person name="Hass B."/>
            <person name="Wortman J."/>
        </authorList>
    </citation>
    <scope>NUCLEOTIDE SEQUENCE [LARGE SCALE GENOMIC DNA]</scope>
    <source>
        <strain evidence="2">ATCC 50983 / TXsc</strain>
    </source>
</reference>
<gene>
    <name evidence="1" type="ORF">Pmar_PMAR019702</name>
</gene>
<keyword evidence="2" id="KW-1185">Reference proteome</keyword>
<dbReference type="Proteomes" id="UP000007800">
    <property type="component" value="Unassembled WGS sequence"/>
</dbReference>
<sequence>MLNGPDSRNYPFVAAAGKEALNLIEVKQRKADVEASVIKPQPITSLSSVGIDTGHYI</sequence>
<evidence type="ECO:0000313" key="1">
    <source>
        <dbReference type="EMBL" id="EEQ99059.1"/>
    </source>
</evidence>
<dbReference type="RefSeq" id="XP_002766342.1">
    <property type="nucleotide sequence ID" value="XM_002766296.1"/>
</dbReference>
<dbReference type="AlphaFoldDB" id="C5LVY9"/>
<dbReference type="InParanoid" id="C5LVY9"/>
<organism evidence="2">
    <name type="scientific">Perkinsus marinus (strain ATCC 50983 / TXsc)</name>
    <dbReference type="NCBI Taxonomy" id="423536"/>
    <lineage>
        <taxon>Eukaryota</taxon>
        <taxon>Sar</taxon>
        <taxon>Alveolata</taxon>
        <taxon>Perkinsozoa</taxon>
        <taxon>Perkinsea</taxon>
        <taxon>Perkinsida</taxon>
        <taxon>Perkinsidae</taxon>
        <taxon>Perkinsus</taxon>
    </lineage>
</organism>
<dbReference type="EMBL" id="GG686046">
    <property type="protein sequence ID" value="EEQ99059.1"/>
    <property type="molecule type" value="Genomic_DNA"/>
</dbReference>
<proteinExistence type="predicted"/>
<accession>C5LVY9</accession>